<evidence type="ECO:0000313" key="2">
    <source>
        <dbReference type="EMBL" id="MDH1629597.1"/>
    </source>
</evidence>
<comment type="caution">
    <text evidence="2">The sequence shown here is derived from an EMBL/GenBank/DDBJ whole genome shotgun (WGS) entry which is preliminary data.</text>
</comment>
<dbReference type="AlphaFoldDB" id="A0AA42RUU0"/>
<gene>
    <name evidence="2" type="ORF">N5I14_04980</name>
</gene>
<dbReference type="EMBL" id="JAOCGG010000006">
    <property type="protein sequence ID" value="MDH1629597.1"/>
    <property type="molecule type" value="Genomic_DNA"/>
</dbReference>
<sequence>MTRINAASVRWRTLFPYSRHIQVSADTALRVTHRFRLADTEVACEVFAQQRDGVIHAPLPAWTLSLPIHALEALMNIHVEKSSEPERWWVHMDDWRVGFSTAAEAEQFVERLTGRLEAPHSLDMLVDCSPRGTRGMHTDAGAQGDQRRAKEA</sequence>
<evidence type="ECO:0000256" key="1">
    <source>
        <dbReference type="SAM" id="MobiDB-lite"/>
    </source>
</evidence>
<accession>A0AA42RUU0</accession>
<dbReference type="RefSeq" id="WP_232532254.1">
    <property type="nucleotide sequence ID" value="NZ_CP024159.1"/>
</dbReference>
<evidence type="ECO:0000313" key="3">
    <source>
        <dbReference type="Proteomes" id="UP001160882"/>
    </source>
</evidence>
<name>A0AA42RUU0_9PSED</name>
<reference evidence="2" key="1">
    <citation type="submission" date="2022-09" db="EMBL/GenBank/DDBJ databases">
        <title>Intensive care unit water sources are persistently colonized with multi-drug resistant bacteria and are the site of extensive horizontal gene transfer of antibiotic resistance genes.</title>
        <authorList>
            <person name="Diorio-Toth L."/>
        </authorList>
    </citation>
    <scope>NUCLEOTIDE SEQUENCE</scope>
    <source>
        <strain evidence="2">GD03782</strain>
    </source>
</reference>
<protein>
    <submittedName>
        <fullName evidence="2">Uncharacterized protein</fullName>
    </submittedName>
</protein>
<proteinExistence type="predicted"/>
<feature type="region of interest" description="Disordered" evidence="1">
    <location>
        <begin position="131"/>
        <end position="152"/>
    </location>
</feature>
<dbReference type="GeneID" id="69103584"/>
<dbReference type="Proteomes" id="UP001160882">
    <property type="component" value="Unassembled WGS sequence"/>
</dbReference>
<organism evidence="2 3">
    <name type="scientific">Pseudomonas mosselii</name>
    <dbReference type="NCBI Taxonomy" id="78327"/>
    <lineage>
        <taxon>Bacteria</taxon>
        <taxon>Pseudomonadati</taxon>
        <taxon>Pseudomonadota</taxon>
        <taxon>Gammaproteobacteria</taxon>
        <taxon>Pseudomonadales</taxon>
        <taxon>Pseudomonadaceae</taxon>
        <taxon>Pseudomonas</taxon>
    </lineage>
</organism>